<keyword evidence="11" id="KW-1185">Reference proteome</keyword>
<accession>A0A8S1LWG5</accession>
<keyword evidence="3" id="KW-0808">Transferase</keyword>
<name>A0A8S1LWG5_9CILI</name>
<dbReference type="EC" id="2.7.11.24" evidence="1"/>
<dbReference type="PROSITE" id="PS00108">
    <property type="entry name" value="PROTEIN_KINASE_ST"/>
    <property type="match status" value="1"/>
</dbReference>
<gene>
    <name evidence="10" type="ORF">PSON_ATCC_30995.1.T0250102</name>
</gene>
<dbReference type="OrthoDB" id="293197at2759"/>
<dbReference type="InterPro" id="IPR008271">
    <property type="entry name" value="Ser/Thr_kinase_AS"/>
</dbReference>
<dbReference type="EMBL" id="CAJJDN010000025">
    <property type="protein sequence ID" value="CAD8069146.1"/>
    <property type="molecule type" value="Genomic_DNA"/>
</dbReference>
<organism evidence="10 11">
    <name type="scientific">Paramecium sonneborni</name>
    <dbReference type="NCBI Taxonomy" id="65129"/>
    <lineage>
        <taxon>Eukaryota</taxon>
        <taxon>Sar</taxon>
        <taxon>Alveolata</taxon>
        <taxon>Ciliophora</taxon>
        <taxon>Intramacronucleata</taxon>
        <taxon>Oligohymenophorea</taxon>
        <taxon>Peniculida</taxon>
        <taxon>Parameciidae</taxon>
        <taxon>Paramecium</taxon>
    </lineage>
</organism>
<evidence type="ECO:0000256" key="3">
    <source>
        <dbReference type="ARBA" id="ARBA00022679"/>
    </source>
</evidence>
<evidence type="ECO:0000256" key="2">
    <source>
        <dbReference type="ARBA" id="ARBA00022527"/>
    </source>
</evidence>
<dbReference type="InterPro" id="IPR050117">
    <property type="entry name" value="MAPK"/>
</dbReference>
<evidence type="ECO:0000259" key="9">
    <source>
        <dbReference type="PROSITE" id="PS50011"/>
    </source>
</evidence>
<sequence>MQQVHGNDETSSIDENISKYYQIIEFKGKGAYGIIWKAIDKQTKKIVALKKVFDAFSNDTDAQRTYREVMYLQQLTQHENIVKLLRIHRALNMKDLYMTFEYVESDLHKVIRANLLSVQHIIYILYQLLKCLKYIHSGGLIHRDLKPSNILIDSDCKIKLADFGLARLANEIDGYNVMTEYVATRWYRAPEILLGSLSYSKSVDMWSVGCILGEMIICKSIFAGQSTLNQLEKIIEVLGRPSQDDLNQINAPFADKLFREIQNTKKRNLSSYIKTQDHIIDFIQNCLTWNPQKRMTVDEAISHPLLNEFRGSEPELIYPSQIKIDLPENVKFDRKKYREILYKLDVNYQKQLYIRQLIQEEQIPLVIKSNTRIPHQNQTQIKNTNNGIDIIQVRKSRSSIKQPIQYCSQVDLQNHILISQSLQQQNLLPIKHKQTQNRIKTLPENDVEKIQTTEPKSPIRGRYFSQNKITHQSQMITQTTPIKSKSIKNRKYNDSVDLNSYINNSSSIQKLLTSYLNPKRPLNYNFKKIGIRNKTNMDKTFIKRHIASIHNIDAASVISLLK</sequence>
<dbReference type="GO" id="GO:0004707">
    <property type="term" value="F:MAP kinase activity"/>
    <property type="evidence" value="ECO:0007669"/>
    <property type="project" value="UniProtKB-EC"/>
</dbReference>
<dbReference type="FunFam" id="1.10.510.10:FF:000238">
    <property type="entry name" value="Mitogen-activated protein kinase"/>
    <property type="match status" value="1"/>
</dbReference>
<evidence type="ECO:0000256" key="5">
    <source>
        <dbReference type="ARBA" id="ARBA00022777"/>
    </source>
</evidence>
<keyword evidence="2" id="KW-0723">Serine/threonine-protein kinase</keyword>
<dbReference type="Proteomes" id="UP000692954">
    <property type="component" value="Unassembled WGS sequence"/>
</dbReference>
<dbReference type="Pfam" id="PF00069">
    <property type="entry name" value="Pkinase"/>
    <property type="match status" value="1"/>
</dbReference>
<dbReference type="InterPro" id="IPR003527">
    <property type="entry name" value="MAP_kinase_CS"/>
</dbReference>
<comment type="caution">
    <text evidence="10">The sequence shown here is derived from an EMBL/GenBank/DDBJ whole genome shotgun (WGS) entry which is preliminary data.</text>
</comment>
<feature type="domain" description="Protein kinase" evidence="9">
    <location>
        <begin position="21"/>
        <end position="306"/>
    </location>
</feature>
<evidence type="ECO:0000313" key="11">
    <source>
        <dbReference type="Proteomes" id="UP000692954"/>
    </source>
</evidence>
<evidence type="ECO:0000256" key="7">
    <source>
        <dbReference type="ARBA" id="ARBA00047592"/>
    </source>
</evidence>
<dbReference type="PANTHER" id="PTHR24055">
    <property type="entry name" value="MITOGEN-ACTIVATED PROTEIN KINASE"/>
    <property type="match status" value="1"/>
</dbReference>
<protein>
    <recommendedName>
        <fullName evidence="1">mitogen-activated protein kinase</fullName>
        <ecNumber evidence="1">2.7.11.24</ecNumber>
    </recommendedName>
</protein>
<keyword evidence="6" id="KW-0067">ATP-binding</keyword>
<dbReference type="InterPro" id="IPR000719">
    <property type="entry name" value="Prot_kinase_dom"/>
</dbReference>
<evidence type="ECO:0000313" key="10">
    <source>
        <dbReference type="EMBL" id="CAD8069146.1"/>
    </source>
</evidence>
<dbReference type="GO" id="GO:0005524">
    <property type="term" value="F:ATP binding"/>
    <property type="evidence" value="ECO:0007669"/>
    <property type="project" value="UniProtKB-KW"/>
</dbReference>
<comment type="catalytic activity">
    <reaction evidence="7">
        <text>L-threonyl-[protein] + ATP = O-phospho-L-threonyl-[protein] + ADP + H(+)</text>
        <dbReference type="Rhea" id="RHEA:46608"/>
        <dbReference type="Rhea" id="RHEA-COMP:11060"/>
        <dbReference type="Rhea" id="RHEA-COMP:11605"/>
        <dbReference type="ChEBI" id="CHEBI:15378"/>
        <dbReference type="ChEBI" id="CHEBI:30013"/>
        <dbReference type="ChEBI" id="CHEBI:30616"/>
        <dbReference type="ChEBI" id="CHEBI:61977"/>
        <dbReference type="ChEBI" id="CHEBI:456216"/>
        <dbReference type="EC" id="2.7.11.24"/>
    </reaction>
</comment>
<evidence type="ECO:0000256" key="4">
    <source>
        <dbReference type="ARBA" id="ARBA00022741"/>
    </source>
</evidence>
<dbReference type="FunFam" id="3.30.200.20:FF:000166">
    <property type="entry name" value="Mitogen-activated protein kinase"/>
    <property type="match status" value="1"/>
</dbReference>
<dbReference type="CDD" id="cd07852">
    <property type="entry name" value="STKc_MAPK15-like"/>
    <property type="match status" value="1"/>
</dbReference>
<evidence type="ECO:0000256" key="1">
    <source>
        <dbReference type="ARBA" id="ARBA00012411"/>
    </source>
</evidence>
<comment type="catalytic activity">
    <reaction evidence="8">
        <text>L-seryl-[protein] + ATP = O-phospho-L-seryl-[protein] + ADP + H(+)</text>
        <dbReference type="Rhea" id="RHEA:17989"/>
        <dbReference type="Rhea" id="RHEA-COMP:9863"/>
        <dbReference type="Rhea" id="RHEA-COMP:11604"/>
        <dbReference type="ChEBI" id="CHEBI:15378"/>
        <dbReference type="ChEBI" id="CHEBI:29999"/>
        <dbReference type="ChEBI" id="CHEBI:30616"/>
        <dbReference type="ChEBI" id="CHEBI:83421"/>
        <dbReference type="ChEBI" id="CHEBI:456216"/>
        <dbReference type="EC" id="2.7.11.24"/>
    </reaction>
</comment>
<dbReference type="AlphaFoldDB" id="A0A8S1LWG5"/>
<keyword evidence="4" id="KW-0547">Nucleotide-binding</keyword>
<dbReference type="SMART" id="SM00220">
    <property type="entry name" value="S_TKc"/>
    <property type="match status" value="1"/>
</dbReference>
<evidence type="ECO:0000256" key="6">
    <source>
        <dbReference type="ARBA" id="ARBA00022840"/>
    </source>
</evidence>
<proteinExistence type="predicted"/>
<evidence type="ECO:0000256" key="8">
    <source>
        <dbReference type="ARBA" id="ARBA00048312"/>
    </source>
</evidence>
<keyword evidence="5" id="KW-0418">Kinase</keyword>
<dbReference type="PROSITE" id="PS01351">
    <property type="entry name" value="MAPK"/>
    <property type="match status" value="1"/>
</dbReference>
<reference evidence="10" key="1">
    <citation type="submission" date="2021-01" db="EMBL/GenBank/DDBJ databases">
        <authorList>
            <consortium name="Genoscope - CEA"/>
            <person name="William W."/>
        </authorList>
    </citation>
    <scope>NUCLEOTIDE SEQUENCE</scope>
</reference>
<dbReference type="PROSITE" id="PS50011">
    <property type="entry name" value="PROTEIN_KINASE_DOM"/>
    <property type="match status" value="1"/>
</dbReference>